<gene>
    <name evidence="8" type="ORF">MENT_LOCUS55072</name>
</gene>
<dbReference type="Pfam" id="PF01485">
    <property type="entry name" value="IBR"/>
    <property type="match status" value="1"/>
</dbReference>
<accession>A0A6V7XQH0</accession>
<dbReference type="InterPro" id="IPR001841">
    <property type="entry name" value="Znf_RING"/>
</dbReference>
<dbReference type="OrthoDB" id="5787359at2759"/>
<feature type="region of interest" description="Disordered" evidence="6">
    <location>
        <begin position="419"/>
        <end position="446"/>
    </location>
</feature>
<protein>
    <recommendedName>
        <fullName evidence="7">RING-type domain-containing protein</fullName>
    </recommendedName>
</protein>
<feature type="region of interest" description="Disordered" evidence="6">
    <location>
        <begin position="134"/>
        <end position="154"/>
    </location>
</feature>
<evidence type="ECO:0000313" key="9">
    <source>
        <dbReference type="Proteomes" id="UP000580250"/>
    </source>
</evidence>
<sequence>MENIFFLNNEKSSLFTQRQPLSFSPLLFLQSPLQSPPPEIMSSSNTCSPTAFCFPRSSPAFTDSSLTTLASDRVTDLANNEGEFSFLESKPSLLDQRSSKGSGKPSKGRRNAGEAIWRRKLANQAFLVRIGGGGPGGGKELSGNKSNSVGGWGGHRRRGRVLSELMAEQFAPSVPYSLNRKSRWMKDGVDWLSDLSGGSDGQKLRFCLAETNYSMTGNESVKALHSFDAESGYLQTKMSKSKRGALLADLKKVVDEEENLEENEIPKKQINFHLTKPNLLSRVFAGKIFTRRKTFRSCTKSVMEVSTISSISNRSVNNPSKNTKLIVAESEPEEENEFIAQYRPKRETYSLADFIKNNKNSSSSPLIIRRGQQSRRNKCCPSSSINSKNSALNCFEDTEDGQYTIVPQMEFVELPDDVELPNVDNNENNENKLLSQLPQPPPPSSSLSTNINNQIINFLRQQINQQTTIPNNYFHFFSISTNFLQNFSEKTFPQFHPQWLGDNLLLINLTSLLEIKTKFLQIIINYLFWFIITPSQIFINSLIPLNKCKLQNVFIKENNTTFDQIVKNLLENVRADFAEWELEQQRFQLPNSLENLRAVFHSPRLAITPKPISVLSILALQREEFGRDESQFVWTEDLLPKIENNKMIEGGGEEEDEEEEEAFEFIDINELLNNEQKEQKQIPNSSLPLLCCCCHNKNNFSLAMLPSCGHRICRECLINNLKQQLIGGSANLHCPFCVNSPLPLDILFWLFSLPIVNAICLLYQAEINQNKNNFIQLSECPNCKTILEIEEENENKFGHLICTKCSLYWCKNCGEEPHWPLNCSQYFDWNKRLRPTENDQLVPNQTKSKGQFITYLPQQITGQFADLCIEARTRRMDIRLNWQLGKHVRRLISGDSQAERRFGILRKTALHILEYGTAWLYLYKQQRPRPVGWSQIKSLLGALNDRIECLDNELLFSGSLTDSEQLILRFAELEQLNEKCLVKFGIVLKEGGGEGGEGENK</sequence>
<dbReference type="PROSITE" id="PS00518">
    <property type="entry name" value="ZF_RING_1"/>
    <property type="match status" value="1"/>
</dbReference>
<dbReference type="PROSITE" id="PS50089">
    <property type="entry name" value="ZF_RING_2"/>
    <property type="match status" value="1"/>
</dbReference>
<evidence type="ECO:0000313" key="8">
    <source>
        <dbReference type="EMBL" id="CAD2201512.1"/>
    </source>
</evidence>
<name>A0A6V7XQH0_MELEN</name>
<dbReference type="PANTHER" id="PTHR31063:SF4">
    <property type="entry name" value="IBR DOMAIN-CONTAINING PROTEIN"/>
    <property type="match status" value="1"/>
</dbReference>
<dbReference type="Proteomes" id="UP000580250">
    <property type="component" value="Unassembled WGS sequence"/>
</dbReference>
<evidence type="ECO:0000256" key="4">
    <source>
        <dbReference type="ARBA" id="ARBA00022833"/>
    </source>
</evidence>
<dbReference type="AlphaFoldDB" id="A0A6V7XQH0"/>
<dbReference type="InterPro" id="IPR013083">
    <property type="entry name" value="Znf_RING/FYVE/PHD"/>
</dbReference>
<dbReference type="CDD" id="cd16449">
    <property type="entry name" value="RING-HC"/>
    <property type="match status" value="1"/>
</dbReference>
<dbReference type="InterPro" id="IPR002867">
    <property type="entry name" value="IBR_dom"/>
</dbReference>
<dbReference type="EMBL" id="CAJEWN010002024">
    <property type="protein sequence ID" value="CAD2201512.1"/>
    <property type="molecule type" value="Genomic_DNA"/>
</dbReference>
<feature type="region of interest" description="Disordered" evidence="6">
    <location>
        <begin position="93"/>
        <end position="112"/>
    </location>
</feature>
<dbReference type="CDD" id="cd20335">
    <property type="entry name" value="BRcat_RBR"/>
    <property type="match status" value="1"/>
</dbReference>
<dbReference type="Gene3D" id="3.30.40.10">
    <property type="entry name" value="Zinc/RING finger domain, C3HC4 (zinc finger)"/>
    <property type="match status" value="1"/>
</dbReference>
<comment type="caution">
    <text evidence="8">The sequence shown here is derived from an EMBL/GenBank/DDBJ whole genome shotgun (WGS) entry which is preliminary data.</text>
</comment>
<dbReference type="PANTHER" id="PTHR31063">
    <property type="entry name" value="PROTEIN CBG08668"/>
    <property type="match status" value="1"/>
</dbReference>
<evidence type="ECO:0000256" key="6">
    <source>
        <dbReference type="SAM" id="MobiDB-lite"/>
    </source>
</evidence>
<keyword evidence="4" id="KW-0862">Zinc</keyword>
<keyword evidence="2 5" id="KW-0863">Zinc-finger</keyword>
<feature type="compositionally biased region" description="Low complexity" evidence="6">
    <location>
        <begin position="420"/>
        <end position="437"/>
    </location>
</feature>
<keyword evidence="1" id="KW-0479">Metal-binding</keyword>
<reference evidence="8 9" key="1">
    <citation type="submission" date="2020-08" db="EMBL/GenBank/DDBJ databases">
        <authorList>
            <person name="Koutsovoulos G."/>
            <person name="Danchin GJ E."/>
        </authorList>
    </citation>
    <scope>NUCLEOTIDE SEQUENCE [LARGE SCALE GENOMIC DNA]</scope>
</reference>
<evidence type="ECO:0000256" key="5">
    <source>
        <dbReference type="PROSITE-ProRule" id="PRU00175"/>
    </source>
</evidence>
<evidence type="ECO:0000259" key="7">
    <source>
        <dbReference type="PROSITE" id="PS50089"/>
    </source>
</evidence>
<evidence type="ECO:0000256" key="1">
    <source>
        <dbReference type="ARBA" id="ARBA00022723"/>
    </source>
</evidence>
<evidence type="ECO:0000256" key="2">
    <source>
        <dbReference type="ARBA" id="ARBA00022771"/>
    </source>
</evidence>
<organism evidence="8 9">
    <name type="scientific">Meloidogyne enterolobii</name>
    <name type="common">Root-knot nematode worm</name>
    <name type="synonym">Meloidogyne mayaguensis</name>
    <dbReference type="NCBI Taxonomy" id="390850"/>
    <lineage>
        <taxon>Eukaryota</taxon>
        <taxon>Metazoa</taxon>
        <taxon>Ecdysozoa</taxon>
        <taxon>Nematoda</taxon>
        <taxon>Chromadorea</taxon>
        <taxon>Rhabditida</taxon>
        <taxon>Tylenchina</taxon>
        <taxon>Tylenchomorpha</taxon>
        <taxon>Tylenchoidea</taxon>
        <taxon>Meloidogynidae</taxon>
        <taxon>Meloidogyninae</taxon>
        <taxon>Meloidogyne</taxon>
    </lineage>
</organism>
<dbReference type="SUPFAM" id="SSF57850">
    <property type="entry name" value="RING/U-box"/>
    <property type="match status" value="2"/>
</dbReference>
<evidence type="ECO:0000256" key="3">
    <source>
        <dbReference type="ARBA" id="ARBA00022786"/>
    </source>
</evidence>
<dbReference type="InterPro" id="IPR017907">
    <property type="entry name" value="Znf_RING_CS"/>
</dbReference>
<proteinExistence type="predicted"/>
<keyword evidence="3" id="KW-0833">Ubl conjugation pathway</keyword>
<dbReference type="GO" id="GO:0008270">
    <property type="term" value="F:zinc ion binding"/>
    <property type="evidence" value="ECO:0007669"/>
    <property type="project" value="UniProtKB-KW"/>
</dbReference>
<feature type="domain" description="RING-type" evidence="7">
    <location>
        <begin position="691"/>
        <end position="737"/>
    </location>
</feature>